<dbReference type="RefSeq" id="WP_273841771.1">
    <property type="nucleotide sequence ID" value="NZ_JAQQWT010000004.1"/>
</dbReference>
<comment type="caution">
    <text evidence="3">The sequence shown here is derived from an EMBL/GenBank/DDBJ whole genome shotgun (WGS) entry which is preliminary data.</text>
</comment>
<dbReference type="EMBL" id="JBHLTR010000013">
    <property type="protein sequence ID" value="MFC0559347.1"/>
    <property type="molecule type" value="Genomic_DNA"/>
</dbReference>
<reference evidence="3 4" key="1">
    <citation type="submission" date="2024-09" db="EMBL/GenBank/DDBJ databases">
        <authorList>
            <person name="Sun Q."/>
            <person name="Mori K."/>
        </authorList>
    </citation>
    <scope>NUCLEOTIDE SEQUENCE [LARGE SCALE GENOMIC DNA]</scope>
    <source>
        <strain evidence="3 4">NCAIM B.02301</strain>
    </source>
</reference>
<evidence type="ECO:0000313" key="4">
    <source>
        <dbReference type="Proteomes" id="UP001589833"/>
    </source>
</evidence>
<dbReference type="Proteomes" id="UP001589833">
    <property type="component" value="Unassembled WGS sequence"/>
</dbReference>
<dbReference type="InterPro" id="IPR011990">
    <property type="entry name" value="TPR-like_helical_dom_sf"/>
</dbReference>
<name>A0ABV6NF03_9BACI</name>
<evidence type="ECO:0000256" key="1">
    <source>
        <dbReference type="ARBA" id="ARBA00022737"/>
    </source>
</evidence>
<organism evidence="3 4">
    <name type="scientific">Halalkalibacter alkalisediminis</name>
    <dbReference type="NCBI Taxonomy" id="935616"/>
    <lineage>
        <taxon>Bacteria</taxon>
        <taxon>Bacillati</taxon>
        <taxon>Bacillota</taxon>
        <taxon>Bacilli</taxon>
        <taxon>Bacillales</taxon>
        <taxon>Bacillaceae</taxon>
        <taxon>Halalkalibacter</taxon>
    </lineage>
</organism>
<sequence>MGLSPKNEHEKSNVVPLFQTGDYFFHRGIEAYRKNHLHRAIKLLERAVKITNTEPVFHVQLAAVLSEIGEYERSNEILQNVLDEREDQVDECYFFMANNYAYLGLFEKAERMILRYLESSPNERFTEDAKDLLELLHFEREEEDDWDELEDDEDELIAQHERARTLLRKGEIEASIPLLQAIILEHPTYWAAHNHLAEALFRLGDESAFDICSSVLEQDQGNLFTIANLALFYMKDGDAKKAEPFIDSLRRVYPIDGDHYVKVAETLCAVGEYRLSYERLKDLGRFELELRPELLFSYGVALYHVGEQVKAKATFKRAAELGSKQAKVLVKKQLTGELDPSEITYDIWVD</sequence>
<dbReference type="PANTHER" id="PTHR45586">
    <property type="entry name" value="TPR REPEAT-CONTAINING PROTEIN PA4667"/>
    <property type="match status" value="1"/>
</dbReference>
<dbReference type="Gene3D" id="1.25.40.10">
    <property type="entry name" value="Tetratricopeptide repeat domain"/>
    <property type="match status" value="2"/>
</dbReference>
<keyword evidence="1" id="KW-0677">Repeat</keyword>
<dbReference type="PANTHER" id="PTHR45586:SF1">
    <property type="entry name" value="LIPOPOLYSACCHARIDE ASSEMBLY PROTEIN B"/>
    <property type="match status" value="1"/>
</dbReference>
<protein>
    <submittedName>
        <fullName evidence="3">Tetratricopeptide repeat protein</fullName>
    </submittedName>
</protein>
<evidence type="ECO:0000256" key="2">
    <source>
        <dbReference type="ARBA" id="ARBA00022803"/>
    </source>
</evidence>
<proteinExistence type="predicted"/>
<dbReference type="SMART" id="SM00028">
    <property type="entry name" value="TPR"/>
    <property type="match status" value="7"/>
</dbReference>
<keyword evidence="2" id="KW-0802">TPR repeat</keyword>
<accession>A0ABV6NF03</accession>
<keyword evidence="4" id="KW-1185">Reference proteome</keyword>
<dbReference type="SUPFAM" id="SSF48452">
    <property type="entry name" value="TPR-like"/>
    <property type="match status" value="2"/>
</dbReference>
<gene>
    <name evidence="3" type="ORF">ACFFH4_09835</name>
</gene>
<evidence type="ECO:0000313" key="3">
    <source>
        <dbReference type="EMBL" id="MFC0559347.1"/>
    </source>
</evidence>
<dbReference type="Pfam" id="PF13432">
    <property type="entry name" value="TPR_16"/>
    <property type="match status" value="1"/>
</dbReference>
<dbReference type="InterPro" id="IPR051012">
    <property type="entry name" value="CellSynth/LPSAsmb/PSIAsmb"/>
</dbReference>
<dbReference type="InterPro" id="IPR019734">
    <property type="entry name" value="TPR_rpt"/>
</dbReference>